<dbReference type="InterPro" id="IPR003594">
    <property type="entry name" value="HATPase_dom"/>
</dbReference>
<feature type="domain" description="PAC" evidence="9">
    <location>
        <begin position="358"/>
        <end position="409"/>
    </location>
</feature>
<dbReference type="PROSITE" id="PS50113">
    <property type="entry name" value="PAC"/>
    <property type="match status" value="1"/>
</dbReference>
<evidence type="ECO:0000259" key="9">
    <source>
        <dbReference type="PROSITE" id="PS50113"/>
    </source>
</evidence>
<dbReference type="SMART" id="SM00448">
    <property type="entry name" value="REC"/>
    <property type="match status" value="1"/>
</dbReference>
<dbReference type="Gene3D" id="3.30.565.10">
    <property type="entry name" value="Histidine kinase-like ATPase, C-terminal domain"/>
    <property type="match status" value="1"/>
</dbReference>
<sequence>MAGSDEWLKKFLWDEGSPKGEGFRTSPPWLRWGFVVVAAAWTSLIMVLWAVDSYKVYQSSLSNAETAARHSYSKDINLRRWVTEHGGIYVPVTEQTPPSPYLSNLPERDLVTPSGRLLTLINPSYAVRKINAKADPELGVLSKLTSLQPVRPENAPDAWEAEALRRLIANPDQKEFVELAEVDNQPFLRMMRILEPEPSCMQCHYTTDANVGAEGNVGSLRGGISTLVPWQPYREAMLGVLANHGLAYGVLWLIGLLLTGGAMYIFQLNFARLQQGENTLRRSEEKYRRLAEGIEAIPWEFDLAVNRWSYIAPQVEKILGYKQAEWTDFSFWVDRIHPEDREAAENYCRHYSAMGEDHVFDYRFQKKGGDFAWLRDVVSVEKADGRPVYLRGVMIDLTGSRLLEEKLRQSAKMEAVGTLAAGVAHDFNNILTSLISFATLVKRRHRDDEVSQDYLQEILDSARRAAELTRSLLAYSRKQQIELKPEDLGKTVEKNQKMLRRIIRENIELKLELIDRPLPVMADHVQIEQVLMNLASNAQDAMPAGGRLTIGAGWQEKAPSELELVTAGPWAVLTMADTGFGIDPEIRKRIFDPFFTTKEVGRGTGLGLSMVQGVVQQHGGAIRLESEPGQGSTFTIYLPLISEQSNGPKEPEPSTFSHEKSQGATILLVEDEEQVRRVLQRVLEQQGHQVLLAVDGQEALTFFSQNPSDINLVIMDVVMPKLNGRETGLAMRRIKPDLPIILISGYTNDVVNSEDLAAEGFHFIHKPIEPAVLINQVREVLADCPSCSEYCGK</sequence>
<dbReference type="Gene3D" id="3.40.50.2300">
    <property type="match status" value="1"/>
</dbReference>
<evidence type="ECO:0000256" key="3">
    <source>
        <dbReference type="ARBA" id="ARBA00022553"/>
    </source>
</evidence>
<keyword evidence="11" id="KW-1185">Reference proteome</keyword>
<dbReference type="Pfam" id="PF00512">
    <property type="entry name" value="HisKA"/>
    <property type="match status" value="1"/>
</dbReference>
<dbReference type="PROSITE" id="PS50110">
    <property type="entry name" value="RESPONSE_REGULATORY"/>
    <property type="match status" value="1"/>
</dbReference>
<organism evidence="10 11">
    <name type="scientific">Desulfurivibrio alkaliphilus (strain DSM 19089 / UNIQEM U267 / AHT2)</name>
    <dbReference type="NCBI Taxonomy" id="589865"/>
    <lineage>
        <taxon>Bacteria</taxon>
        <taxon>Pseudomonadati</taxon>
        <taxon>Thermodesulfobacteriota</taxon>
        <taxon>Desulfobulbia</taxon>
        <taxon>Desulfobulbales</taxon>
        <taxon>Desulfobulbaceae</taxon>
        <taxon>Desulfurivibrio</taxon>
    </lineage>
</organism>
<evidence type="ECO:0000256" key="5">
    <source>
        <dbReference type="SAM" id="Phobius"/>
    </source>
</evidence>
<dbReference type="CDD" id="cd00130">
    <property type="entry name" value="PAS"/>
    <property type="match status" value="1"/>
</dbReference>
<dbReference type="SUPFAM" id="SSF52172">
    <property type="entry name" value="CheY-like"/>
    <property type="match status" value="1"/>
</dbReference>
<dbReference type="eggNOG" id="COG4191">
    <property type="taxonomic scope" value="Bacteria"/>
</dbReference>
<dbReference type="InterPro" id="IPR000014">
    <property type="entry name" value="PAS"/>
</dbReference>
<reference evidence="11" key="1">
    <citation type="submission" date="2010-02" db="EMBL/GenBank/DDBJ databases">
        <title>Complete sequence of Desulfurivibrio alkaliphilus AHT2.</title>
        <authorList>
            <consortium name="US DOE Joint Genome Institute"/>
            <person name="Pitluck S."/>
            <person name="Chertkov O."/>
            <person name="Detter J.C."/>
            <person name="Han C."/>
            <person name="Tapia R."/>
            <person name="Larimer F."/>
            <person name="Land M."/>
            <person name="Hauser L."/>
            <person name="Kyrpides N."/>
            <person name="Mikhailova N."/>
            <person name="Sorokin D.Y."/>
            <person name="Muyzer G."/>
            <person name="Woyke T."/>
        </authorList>
    </citation>
    <scope>NUCLEOTIDE SEQUENCE [LARGE SCALE GENOMIC DNA]</scope>
    <source>
        <strain evidence="11">DSM 19089 / UNIQEM U267 / AHT2</strain>
    </source>
</reference>
<dbReference type="PROSITE" id="PS50109">
    <property type="entry name" value="HIS_KIN"/>
    <property type="match status" value="1"/>
</dbReference>
<dbReference type="Proteomes" id="UP000001508">
    <property type="component" value="Chromosome"/>
</dbReference>
<feature type="modified residue" description="4-aspartylphosphate" evidence="4">
    <location>
        <position position="716"/>
    </location>
</feature>
<dbReference type="Pfam" id="PF02518">
    <property type="entry name" value="HATPase_c"/>
    <property type="match status" value="1"/>
</dbReference>
<keyword evidence="5" id="KW-1133">Transmembrane helix</keyword>
<dbReference type="SMART" id="SM00086">
    <property type="entry name" value="PAC"/>
    <property type="match status" value="1"/>
</dbReference>
<dbReference type="eggNOG" id="COG0784">
    <property type="taxonomic scope" value="Bacteria"/>
</dbReference>
<keyword evidence="5" id="KW-0472">Membrane</keyword>
<dbReference type="STRING" id="589865.DaAHT2_0652"/>
<dbReference type="InterPro" id="IPR036097">
    <property type="entry name" value="HisK_dim/P_sf"/>
</dbReference>
<proteinExistence type="predicted"/>
<dbReference type="Pfam" id="PF11845">
    <property type="entry name" value="Tll0287-like"/>
    <property type="match status" value="1"/>
</dbReference>
<evidence type="ECO:0000313" key="11">
    <source>
        <dbReference type="Proteomes" id="UP000001508"/>
    </source>
</evidence>
<protein>
    <recommendedName>
        <fullName evidence="2">histidine kinase</fullName>
        <ecNumber evidence="2">2.7.13.3</ecNumber>
    </recommendedName>
</protein>
<accession>D6Z1A2</accession>
<dbReference type="SMART" id="SM00388">
    <property type="entry name" value="HisKA"/>
    <property type="match status" value="1"/>
</dbReference>
<dbReference type="InterPro" id="IPR005467">
    <property type="entry name" value="His_kinase_dom"/>
</dbReference>
<dbReference type="InterPro" id="IPR035965">
    <property type="entry name" value="PAS-like_dom_sf"/>
</dbReference>
<name>D6Z1A2_DESAT</name>
<dbReference type="RefSeq" id="WP_013162887.1">
    <property type="nucleotide sequence ID" value="NC_014216.1"/>
</dbReference>
<dbReference type="HOGENOM" id="CLU_000445_114_64_7"/>
<dbReference type="NCBIfam" id="TIGR00229">
    <property type="entry name" value="sensory_box"/>
    <property type="match status" value="1"/>
</dbReference>
<dbReference type="InterPro" id="IPR000700">
    <property type="entry name" value="PAS-assoc_C"/>
</dbReference>
<feature type="transmembrane region" description="Helical" evidence="5">
    <location>
        <begin position="246"/>
        <end position="266"/>
    </location>
</feature>
<dbReference type="InterPro" id="IPR036890">
    <property type="entry name" value="HATPase_C_sf"/>
</dbReference>
<keyword evidence="3 4" id="KW-0597">Phosphoprotein</keyword>
<dbReference type="PANTHER" id="PTHR43065">
    <property type="entry name" value="SENSOR HISTIDINE KINASE"/>
    <property type="match status" value="1"/>
</dbReference>
<comment type="catalytic activity">
    <reaction evidence="1">
        <text>ATP + protein L-histidine = ADP + protein N-phospho-L-histidine.</text>
        <dbReference type="EC" id="2.7.13.3"/>
    </reaction>
</comment>
<dbReference type="Pfam" id="PF08447">
    <property type="entry name" value="PAS_3"/>
    <property type="match status" value="1"/>
</dbReference>
<dbReference type="InterPro" id="IPR003661">
    <property type="entry name" value="HisK_dim/P_dom"/>
</dbReference>
<dbReference type="PANTHER" id="PTHR43065:SF42">
    <property type="entry name" value="TWO-COMPONENT SENSOR PPRA"/>
    <property type="match status" value="1"/>
</dbReference>
<dbReference type="InterPro" id="IPR011006">
    <property type="entry name" value="CheY-like_superfamily"/>
</dbReference>
<dbReference type="InterPro" id="IPR004358">
    <property type="entry name" value="Sig_transdc_His_kin-like_C"/>
</dbReference>
<dbReference type="InterPro" id="IPR021796">
    <property type="entry name" value="Tll0287-like_dom"/>
</dbReference>
<dbReference type="InterPro" id="IPR001610">
    <property type="entry name" value="PAC"/>
</dbReference>
<keyword evidence="10" id="KW-0808">Transferase</keyword>
<dbReference type="PRINTS" id="PR00344">
    <property type="entry name" value="BCTRLSENSOR"/>
</dbReference>
<dbReference type="EMBL" id="CP001940">
    <property type="protein sequence ID" value="ADH85357.1"/>
    <property type="molecule type" value="Genomic_DNA"/>
</dbReference>
<dbReference type="SUPFAM" id="SSF47384">
    <property type="entry name" value="Homodimeric domain of signal transducing histidine kinase"/>
    <property type="match status" value="1"/>
</dbReference>
<dbReference type="CDD" id="cd00082">
    <property type="entry name" value="HisKA"/>
    <property type="match status" value="1"/>
</dbReference>
<evidence type="ECO:0000256" key="2">
    <source>
        <dbReference type="ARBA" id="ARBA00012438"/>
    </source>
</evidence>
<dbReference type="SUPFAM" id="SSF55874">
    <property type="entry name" value="ATPase domain of HSP90 chaperone/DNA topoisomerase II/histidine kinase"/>
    <property type="match status" value="1"/>
</dbReference>
<dbReference type="InterPro" id="IPR001789">
    <property type="entry name" value="Sig_transdc_resp-reg_receiver"/>
</dbReference>
<dbReference type="InterPro" id="IPR013655">
    <property type="entry name" value="PAS_fold_3"/>
</dbReference>
<feature type="transmembrane region" description="Helical" evidence="5">
    <location>
        <begin position="29"/>
        <end position="51"/>
    </location>
</feature>
<evidence type="ECO:0000313" key="10">
    <source>
        <dbReference type="EMBL" id="ADH85357.1"/>
    </source>
</evidence>
<dbReference type="GO" id="GO:0000155">
    <property type="term" value="F:phosphorelay sensor kinase activity"/>
    <property type="evidence" value="ECO:0007669"/>
    <property type="project" value="InterPro"/>
</dbReference>
<gene>
    <name evidence="10" type="ordered locus">DaAHT2_0652</name>
</gene>
<dbReference type="AlphaFoldDB" id="D6Z1A2"/>
<dbReference type="Gene3D" id="3.30.450.20">
    <property type="entry name" value="PAS domain"/>
    <property type="match status" value="1"/>
</dbReference>
<feature type="domain" description="Response regulatory" evidence="7">
    <location>
        <begin position="665"/>
        <end position="781"/>
    </location>
</feature>
<dbReference type="Pfam" id="PF00072">
    <property type="entry name" value="Response_reg"/>
    <property type="match status" value="1"/>
</dbReference>
<evidence type="ECO:0000259" key="6">
    <source>
        <dbReference type="PROSITE" id="PS50109"/>
    </source>
</evidence>
<evidence type="ECO:0000259" key="8">
    <source>
        <dbReference type="PROSITE" id="PS50112"/>
    </source>
</evidence>
<evidence type="ECO:0000256" key="4">
    <source>
        <dbReference type="PROSITE-ProRule" id="PRU00169"/>
    </source>
</evidence>
<dbReference type="PROSITE" id="PS50112">
    <property type="entry name" value="PAS"/>
    <property type="match status" value="1"/>
</dbReference>
<dbReference type="SUPFAM" id="SSF55785">
    <property type="entry name" value="PYP-like sensor domain (PAS domain)"/>
    <property type="match status" value="1"/>
</dbReference>
<dbReference type="EC" id="2.7.13.3" evidence="2"/>
<dbReference type="InParanoid" id="D6Z1A2"/>
<keyword evidence="10" id="KW-0418">Kinase</keyword>
<dbReference type="Gene3D" id="1.10.287.130">
    <property type="match status" value="1"/>
</dbReference>
<feature type="domain" description="PAS" evidence="8">
    <location>
        <begin position="283"/>
        <end position="357"/>
    </location>
</feature>
<dbReference type="CDD" id="cd17546">
    <property type="entry name" value="REC_hyHK_CKI1_RcsC-like"/>
    <property type="match status" value="1"/>
</dbReference>
<dbReference type="SMART" id="SM00387">
    <property type="entry name" value="HATPase_c"/>
    <property type="match status" value="1"/>
</dbReference>
<evidence type="ECO:0000259" key="7">
    <source>
        <dbReference type="PROSITE" id="PS50110"/>
    </source>
</evidence>
<keyword evidence="5" id="KW-0812">Transmembrane</keyword>
<evidence type="ECO:0000256" key="1">
    <source>
        <dbReference type="ARBA" id="ARBA00000085"/>
    </source>
</evidence>
<dbReference type="KEGG" id="dak:DaAHT2_0652"/>
<feature type="domain" description="Histidine kinase" evidence="6">
    <location>
        <begin position="422"/>
        <end position="642"/>
    </location>
</feature>